<accession>X1CVC4</accession>
<feature type="domain" description="Right handed beta helix" evidence="1">
    <location>
        <begin position="9"/>
        <end position="98"/>
    </location>
</feature>
<evidence type="ECO:0000259" key="1">
    <source>
        <dbReference type="Pfam" id="PF13229"/>
    </source>
</evidence>
<comment type="caution">
    <text evidence="2">The sequence shown here is derived from an EMBL/GenBank/DDBJ whole genome shotgun (WGS) entry which is preliminary data.</text>
</comment>
<dbReference type="InterPro" id="IPR039448">
    <property type="entry name" value="Beta_helix"/>
</dbReference>
<feature type="non-terminal residue" evidence="2">
    <location>
        <position position="1"/>
    </location>
</feature>
<dbReference type="InterPro" id="IPR011050">
    <property type="entry name" value="Pectin_lyase_fold/virulence"/>
</dbReference>
<proteinExistence type="predicted"/>
<gene>
    <name evidence="2" type="ORF">S01H4_59938</name>
</gene>
<protein>
    <recommendedName>
        <fullName evidence="1">Right handed beta helix domain-containing protein</fullName>
    </recommendedName>
</protein>
<dbReference type="EMBL" id="BART01035242">
    <property type="protein sequence ID" value="GAH12441.1"/>
    <property type="molecule type" value="Genomic_DNA"/>
</dbReference>
<sequence>VIEIGYSKNGILIENSEKFVEIKNIKIDKPKHYGFFLVNSKNCNIRNISINFCDYGFYLLYSNHNVIQGCSLGNVKVSVLNFNSVLNNREKCTINNISTNYNIV</sequence>
<dbReference type="NCBIfam" id="TIGR03804">
    <property type="entry name" value="para_beta_helix"/>
    <property type="match status" value="1"/>
</dbReference>
<name>X1CVC4_9ZZZZ</name>
<dbReference type="Pfam" id="PF13229">
    <property type="entry name" value="Beta_helix"/>
    <property type="match status" value="1"/>
</dbReference>
<reference evidence="2" key="1">
    <citation type="journal article" date="2014" name="Front. Microbiol.">
        <title>High frequency of phylogenetically diverse reductive dehalogenase-homologous genes in deep subseafloor sedimentary metagenomes.</title>
        <authorList>
            <person name="Kawai M."/>
            <person name="Futagami T."/>
            <person name="Toyoda A."/>
            <person name="Takaki Y."/>
            <person name="Nishi S."/>
            <person name="Hori S."/>
            <person name="Arai W."/>
            <person name="Tsubouchi T."/>
            <person name="Morono Y."/>
            <person name="Uchiyama I."/>
            <person name="Ito T."/>
            <person name="Fujiyama A."/>
            <person name="Inagaki F."/>
            <person name="Takami H."/>
        </authorList>
    </citation>
    <scope>NUCLEOTIDE SEQUENCE</scope>
    <source>
        <strain evidence="2">Expedition CK06-06</strain>
    </source>
</reference>
<dbReference type="SUPFAM" id="SSF51126">
    <property type="entry name" value="Pectin lyase-like"/>
    <property type="match status" value="1"/>
</dbReference>
<dbReference type="AlphaFoldDB" id="X1CVC4"/>
<organism evidence="2">
    <name type="scientific">marine sediment metagenome</name>
    <dbReference type="NCBI Taxonomy" id="412755"/>
    <lineage>
        <taxon>unclassified sequences</taxon>
        <taxon>metagenomes</taxon>
        <taxon>ecological metagenomes</taxon>
    </lineage>
</organism>
<evidence type="ECO:0000313" key="2">
    <source>
        <dbReference type="EMBL" id="GAH12441.1"/>
    </source>
</evidence>
<dbReference type="InterPro" id="IPR022441">
    <property type="entry name" value="Para_beta_helix_rpt-2"/>
</dbReference>